<reference evidence="1" key="1">
    <citation type="submission" date="2020-05" db="EMBL/GenBank/DDBJ databases">
        <authorList>
            <person name="Chiriac C."/>
            <person name="Salcher M."/>
            <person name="Ghai R."/>
            <person name="Kavagutti S V."/>
        </authorList>
    </citation>
    <scope>NUCLEOTIDE SEQUENCE</scope>
</reference>
<dbReference type="InterPro" id="IPR002591">
    <property type="entry name" value="Phosphodiest/P_Trfase"/>
</dbReference>
<dbReference type="PANTHER" id="PTHR10151:SF120">
    <property type="entry name" value="BIS(5'-ADENOSYL)-TRIPHOSPHATASE"/>
    <property type="match status" value="1"/>
</dbReference>
<proteinExistence type="predicted"/>
<dbReference type="Gene3D" id="3.40.720.10">
    <property type="entry name" value="Alkaline Phosphatase, subunit A"/>
    <property type="match status" value="1"/>
</dbReference>
<name>A0A6J6P002_9ZZZZ</name>
<accession>A0A6J6P002</accession>
<dbReference type="GO" id="GO:0016787">
    <property type="term" value="F:hydrolase activity"/>
    <property type="evidence" value="ECO:0007669"/>
    <property type="project" value="UniProtKB-ARBA"/>
</dbReference>
<dbReference type="Pfam" id="PF01663">
    <property type="entry name" value="Phosphodiest"/>
    <property type="match status" value="1"/>
</dbReference>
<dbReference type="PANTHER" id="PTHR10151">
    <property type="entry name" value="ECTONUCLEOTIDE PYROPHOSPHATASE/PHOSPHODIESTERASE"/>
    <property type="match status" value="1"/>
</dbReference>
<organism evidence="1">
    <name type="scientific">freshwater metagenome</name>
    <dbReference type="NCBI Taxonomy" id="449393"/>
    <lineage>
        <taxon>unclassified sequences</taxon>
        <taxon>metagenomes</taxon>
        <taxon>ecological metagenomes</taxon>
    </lineage>
</organism>
<protein>
    <submittedName>
        <fullName evidence="1">Unannotated protein</fullName>
    </submittedName>
</protein>
<gene>
    <name evidence="1" type="ORF">UFOPK2370_00911</name>
</gene>
<dbReference type="AlphaFoldDB" id="A0A6J6P002"/>
<dbReference type="EMBL" id="CAEZXK010000024">
    <property type="protein sequence ID" value="CAB4690255.1"/>
    <property type="molecule type" value="Genomic_DNA"/>
</dbReference>
<dbReference type="SUPFAM" id="SSF53649">
    <property type="entry name" value="Alkaline phosphatase-like"/>
    <property type="match status" value="1"/>
</dbReference>
<sequence length="383" mass="41658">MADFVLMTTMLPAISPRALNLKDVFLSAEASVLGEPNAMNLQKVSSSIVVMIDGLGFENLNDAKSGFMRRNLSETDFAHCGFPSTTASSIASFATGLDASSHGLFGYSIFDRSTGELVNLLTGLDRFSILDYFKGSPLSERARVPMHAVTLAAYENSGFTRATMHQANHHFEAEIAERFEVALRLTRVEPGCLVYLYVPELDKEAHRSGVNSAQWRDVFDIVERAVQMLAAKVAKDVGVVVTADHGVIDVPQTNHVYLDELTDFEGQLLSVCGDPRAPFIYLSEAAAAPQIAALLSERLGDSAAVVTPEQLVQMKHWNPLILEEADLMPDLVILALGDIAIFHRQFAKPASLRVIGQHGSITDKETKVPALRLGAYSSSLLVP</sequence>
<dbReference type="InterPro" id="IPR017850">
    <property type="entry name" value="Alkaline_phosphatase_core_sf"/>
</dbReference>
<evidence type="ECO:0000313" key="1">
    <source>
        <dbReference type="EMBL" id="CAB4690255.1"/>
    </source>
</evidence>